<feature type="transmembrane region" description="Helical" evidence="7">
    <location>
        <begin position="303"/>
        <end position="326"/>
    </location>
</feature>
<keyword evidence="2" id="KW-1003">Cell membrane</keyword>
<keyword evidence="6 7" id="KW-0472">Membrane</keyword>
<feature type="transmembrane region" description="Helical" evidence="7">
    <location>
        <begin position="338"/>
        <end position="361"/>
    </location>
</feature>
<dbReference type="GO" id="GO:0032153">
    <property type="term" value="C:cell division site"/>
    <property type="evidence" value="ECO:0007669"/>
    <property type="project" value="TreeGrafter"/>
</dbReference>
<evidence type="ECO:0000256" key="1">
    <source>
        <dbReference type="ARBA" id="ARBA00004651"/>
    </source>
</evidence>
<evidence type="ECO:0000256" key="5">
    <source>
        <dbReference type="ARBA" id="ARBA00022989"/>
    </source>
</evidence>
<evidence type="ECO:0000256" key="7">
    <source>
        <dbReference type="SAM" id="Phobius"/>
    </source>
</evidence>
<dbReference type="InterPro" id="IPR001182">
    <property type="entry name" value="FtsW/RodA"/>
</dbReference>
<feature type="transmembrane region" description="Helical" evidence="7">
    <location>
        <begin position="51"/>
        <end position="67"/>
    </location>
</feature>
<dbReference type="GO" id="GO:0005886">
    <property type="term" value="C:plasma membrane"/>
    <property type="evidence" value="ECO:0007669"/>
    <property type="project" value="UniProtKB-SubCell"/>
</dbReference>
<dbReference type="GO" id="GO:0051301">
    <property type="term" value="P:cell division"/>
    <property type="evidence" value="ECO:0007669"/>
    <property type="project" value="InterPro"/>
</dbReference>
<keyword evidence="4" id="KW-0133">Cell shape</keyword>
<evidence type="ECO:0000256" key="2">
    <source>
        <dbReference type="ARBA" id="ARBA00022475"/>
    </source>
</evidence>
<dbReference type="InterPro" id="IPR013438">
    <property type="entry name" value="SpoVE"/>
</dbReference>
<feature type="transmembrane region" description="Helical" evidence="7">
    <location>
        <begin position="191"/>
        <end position="211"/>
    </location>
</feature>
<dbReference type="InterPro" id="IPR013437">
    <property type="entry name" value="FtsW"/>
</dbReference>
<reference evidence="8" key="1">
    <citation type="journal article" date="2023" name="Int. J. Syst. Evol. Microbiol.">
        <title>Collibacillus ludicampi gen. nov., sp. nov., a new soil bacterium of the family Alicyclobacillaceae.</title>
        <authorList>
            <person name="Jojima T."/>
            <person name="Ioku Y."/>
            <person name="Fukuta Y."/>
            <person name="Shirasaka N."/>
            <person name="Matsumura Y."/>
            <person name="Mori M."/>
        </authorList>
    </citation>
    <scope>NUCLEOTIDE SEQUENCE</scope>
    <source>
        <strain evidence="8">TP075</strain>
    </source>
</reference>
<dbReference type="NCBIfam" id="TIGR02614">
    <property type="entry name" value="ftsW"/>
    <property type="match status" value="1"/>
</dbReference>
<dbReference type="EMBL" id="BOQE01000001">
    <property type="protein sequence ID" value="GIM47452.1"/>
    <property type="molecule type" value="Genomic_DNA"/>
</dbReference>
<evidence type="ECO:0000313" key="8">
    <source>
        <dbReference type="EMBL" id="GIM47452.1"/>
    </source>
</evidence>
<dbReference type="PANTHER" id="PTHR30474">
    <property type="entry name" value="CELL CYCLE PROTEIN"/>
    <property type="match status" value="1"/>
</dbReference>
<feature type="transmembrane region" description="Helical" evidence="7">
    <location>
        <begin position="12"/>
        <end position="31"/>
    </location>
</feature>
<dbReference type="AlphaFoldDB" id="A0AAV4LI24"/>
<dbReference type="PANTHER" id="PTHR30474:SF13">
    <property type="entry name" value="STAGE V SPORULATION PROTEIN E"/>
    <property type="match status" value="1"/>
</dbReference>
<evidence type="ECO:0000313" key="9">
    <source>
        <dbReference type="Proteomes" id="UP001057291"/>
    </source>
</evidence>
<evidence type="ECO:0000256" key="3">
    <source>
        <dbReference type="ARBA" id="ARBA00022692"/>
    </source>
</evidence>
<dbReference type="NCBIfam" id="TIGR02615">
    <property type="entry name" value="spoVE"/>
    <property type="match status" value="1"/>
</dbReference>
<keyword evidence="3 7" id="KW-0812">Transmembrane</keyword>
<feature type="transmembrane region" description="Helical" evidence="7">
    <location>
        <begin position="79"/>
        <end position="98"/>
    </location>
</feature>
<feature type="transmembrane region" description="Helical" evidence="7">
    <location>
        <begin position="265"/>
        <end position="291"/>
    </location>
</feature>
<gene>
    <name evidence="8" type="primary">spoVE_2</name>
    <name evidence="8" type="ORF">DNHGIG_30010</name>
</gene>
<name>A0AAV4LI24_9BACL</name>
<evidence type="ECO:0000256" key="6">
    <source>
        <dbReference type="ARBA" id="ARBA00023136"/>
    </source>
</evidence>
<accession>A0AAV4LI24</accession>
<feature type="transmembrane region" description="Helical" evidence="7">
    <location>
        <begin position="167"/>
        <end position="184"/>
    </location>
</feature>
<comment type="caution">
    <text evidence="8">The sequence shown here is derived from an EMBL/GenBank/DDBJ whole genome shotgun (WGS) entry which is preliminary data.</text>
</comment>
<dbReference type="Proteomes" id="UP001057291">
    <property type="component" value="Unassembled WGS sequence"/>
</dbReference>
<proteinExistence type="predicted"/>
<dbReference type="GO" id="GO:0008360">
    <property type="term" value="P:regulation of cell shape"/>
    <property type="evidence" value="ECO:0007669"/>
    <property type="project" value="UniProtKB-KW"/>
</dbReference>
<keyword evidence="9" id="KW-1185">Reference proteome</keyword>
<organism evidence="8 9">
    <name type="scientific">Collibacillus ludicampi</name>
    <dbReference type="NCBI Taxonomy" id="2771369"/>
    <lineage>
        <taxon>Bacteria</taxon>
        <taxon>Bacillati</taxon>
        <taxon>Bacillota</taxon>
        <taxon>Bacilli</taxon>
        <taxon>Bacillales</taxon>
        <taxon>Alicyclobacillaceae</taxon>
        <taxon>Collibacillus</taxon>
    </lineage>
</organism>
<feature type="transmembrane region" description="Helical" evidence="7">
    <location>
        <begin position="104"/>
        <end position="131"/>
    </location>
</feature>
<keyword evidence="5 7" id="KW-1133">Transmembrane helix</keyword>
<protein>
    <submittedName>
        <fullName evidence="8">Stage V sporulation protein E</fullName>
    </submittedName>
</protein>
<feature type="transmembrane region" description="Helical" evidence="7">
    <location>
        <begin position="143"/>
        <end position="161"/>
    </location>
</feature>
<dbReference type="GO" id="GO:0009252">
    <property type="term" value="P:peptidoglycan biosynthetic process"/>
    <property type="evidence" value="ECO:0007669"/>
    <property type="project" value="InterPro"/>
</dbReference>
<evidence type="ECO:0000256" key="4">
    <source>
        <dbReference type="ARBA" id="ARBA00022960"/>
    </source>
</evidence>
<comment type="subcellular location">
    <subcellularLocation>
        <location evidence="1">Cell membrane</location>
        <topology evidence="1">Multi-pass membrane protein</topology>
    </subcellularLocation>
</comment>
<dbReference type="GO" id="GO:0015648">
    <property type="term" value="F:lipid-linked peptidoglycan transporter activity"/>
    <property type="evidence" value="ECO:0007669"/>
    <property type="project" value="TreeGrafter"/>
</dbReference>
<sequence length="366" mass="39917">MDTRVRKNPDLLIIVSTLLLLGIGIVMIYSASAVLSGQKYGDSFYFAKRQLLWAIAGLIMMYVMMNYDYRKLKQYAKPGLLLCILLLIAVIIPGIGQVRNGSRAWLGIGSLGIQPSEFAKLGMIVFFAHWLEKHQARIQEFRRGLLPPLLIVIGIVGLIMLEPDLGQSVVIMGTAILIIFAAGARFKHLAGLASLGIPVFALLVIVAPYRLKRIFAFLDPWAYERTEGYQIIQSLFAIGPGGLLGLGLGRSRQKFLYLPEPQTDFIFAILSEELGFLGATTVILLFLLLLWRGVRTAITAPDTFGSLLAVGITGMIAVQVIINIGVVTGSMPATGITLPFISFGGSSLMLMLTCVGILLNISRYAK</sequence>
<dbReference type="Pfam" id="PF01098">
    <property type="entry name" value="FTSW_RODA_SPOVE"/>
    <property type="match status" value="1"/>
</dbReference>
<dbReference type="RefSeq" id="WP_282200425.1">
    <property type="nucleotide sequence ID" value="NZ_BOQE01000001.1"/>
</dbReference>